<keyword evidence="1" id="KW-1133">Transmembrane helix</keyword>
<protein>
    <submittedName>
        <fullName evidence="3">TadE-like protein</fullName>
    </submittedName>
</protein>
<gene>
    <name evidence="3" type="ORF">SAMN05660649_04801</name>
</gene>
<dbReference type="EMBL" id="FOOX01000025">
    <property type="protein sequence ID" value="SFH33854.1"/>
    <property type="molecule type" value="Genomic_DNA"/>
</dbReference>
<evidence type="ECO:0000313" key="4">
    <source>
        <dbReference type="Proteomes" id="UP000199337"/>
    </source>
</evidence>
<keyword evidence="4" id="KW-1185">Reference proteome</keyword>
<organism evidence="3 4">
    <name type="scientific">Desulfotruncus arcticus DSM 17038</name>
    <dbReference type="NCBI Taxonomy" id="1121424"/>
    <lineage>
        <taxon>Bacteria</taxon>
        <taxon>Bacillati</taxon>
        <taxon>Bacillota</taxon>
        <taxon>Clostridia</taxon>
        <taxon>Eubacteriales</taxon>
        <taxon>Desulfallaceae</taxon>
        <taxon>Desulfotruncus</taxon>
    </lineage>
</organism>
<evidence type="ECO:0000256" key="1">
    <source>
        <dbReference type="SAM" id="Phobius"/>
    </source>
</evidence>
<dbReference type="STRING" id="341036.SAMN05660649_04801"/>
<dbReference type="Pfam" id="PF07811">
    <property type="entry name" value="TadE"/>
    <property type="match status" value="1"/>
</dbReference>
<reference evidence="4" key="1">
    <citation type="submission" date="2016-10" db="EMBL/GenBank/DDBJ databases">
        <authorList>
            <person name="Varghese N."/>
            <person name="Submissions S."/>
        </authorList>
    </citation>
    <scope>NUCLEOTIDE SEQUENCE [LARGE SCALE GENOMIC DNA]</scope>
    <source>
        <strain evidence="4">DSM 17038</strain>
    </source>
</reference>
<evidence type="ECO:0000259" key="2">
    <source>
        <dbReference type="Pfam" id="PF07811"/>
    </source>
</evidence>
<dbReference type="AlphaFoldDB" id="A0A1I2Z7U7"/>
<evidence type="ECO:0000313" key="3">
    <source>
        <dbReference type="EMBL" id="SFH33854.1"/>
    </source>
</evidence>
<keyword evidence="1" id="KW-0812">Transmembrane</keyword>
<name>A0A1I2Z7U7_9FIRM</name>
<dbReference type="OrthoDB" id="1807582at2"/>
<dbReference type="Proteomes" id="UP000199337">
    <property type="component" value="Unassembled WGS sequence"/>
</dbReference>
<dbReference type="InterPro" id="IPR012495">
    <property type="entry name" value="TadE-like_dom"/>
</dbReference>
<feature type="domain" description="TadE-like" evidence="2">
    <location>
        <begin position="12"/>
        <end position="46"/>
    </location>
</feature>
<sequence length="162" mass="18418">MMLLKLHRDRRGQTFIEMLFVFPLLFMLFSFIVEMGFLVYDWAVLNYQCGTTAVKAATTGQLTSTLRESLAADIISWSANGKDYTYIVDGTGPPGTKDLNTVYIYGTDENTPVQRGQYITISVDYPWHYKFFLTDALASWVVSEKDLRLKVNASVPSEVFIE</sequence>
<dbReference type="RefSeq" id="WP_114319316.1">
    <property type="nucleotide sequence ID" value="NZ_FOOX01000025.1"/>
</dbReference>
<accession>A0A1I2Z7U7</accession>
<proteinExistence type="predicted"/>
<feature type="transmembrane region" description="Helical" evidence="1">
    <location>
        <begin position="20"/>
        <end position="40"/>
    </location>
</feature>
<keyword evidence="1" id="KW-0472">Membrane</keyword>